<evidence type="ECO:0000256" key="2">
    <source>
        <dbReference type="ARBA" id="ARBA00022553"/>
    </source>
</evidence>
<dbReference type="PROSITE" id="PS50075">
    <property type="entry name" value="CARRIER"/>
    <property type="match status" value="1"/>
</dbReference>
<dbReference type="InterPro" id="IPR016039">
    <property type="entry name" value="Thiolase-like"/>
</dbReference>
<gene>
    <name evidence="9" type="primary">phaD</name>
</gene>
<feature type="region of interest" description="N-terminal hotdog fold" evidence="5">
    <location>
        <begin position="927"/>
        <end position="1052"/>
    </location>
</feature>
<dbReference type="CDD" id="cd00833">
    <property type="entry name" value="PKS"/>
    <property type="match status" value="1"/>
</dbReference>
<accession>A0A1S6R518</accession>
<dbReference type="GO" id="GO:0006633">
    <property type="term" value="P:fatty acid biosynthetic process"/>
    <property type="evidence" value="ECO:0007669"/>
    <property type="project" value="InterPro"/>
</dbReference>
<dbReference type="CDD" id="cd08955">
    <property type="entry name" value="KR_2_FAS_SDR_x"/>
    <property type="match status" value="1"/>
</dbReference>
<dbReference type="EMBL" id="KY646191">
    <property type="protein sequence ID" value="AQW44891.1"/>
    <property type="molecule type" value="Genomic_DNA"/>
</dbReference>
<protein>
    <submittedName>
        <fullName evidence="9">Polyketide synthase</fullName>
    </submittedName>
</protein>
<comment type="function">
    <text evidence="4">Involved in production of the polyketide antibiotic thailandamide.</text>
</comment>
<dbReference type="SMART" id="SM00826">
    <property type="entry name" value="PKS_DH"/>
    <property type="match status" value="1"/>
</dbReference>
<dbReference type="SMART" id="SM00825">
    <property type="entry name" value="PKS_KS"/>
    <property type="match status" value="1"/>
</dbReference>
<dbReference type="InterPro" id="IPR020806">
    <property type="entry name" value="PKS_PP-bd"/>
</dbReference>
<proteinExistence type="predicted"/>
<dbReference type="Pfam" id="PF21089">
    <property type="entry name" value="PKS_DH_N"/>
    <property type="match status" value="1"/>
</dbReference>
<feature type="domain" description="Ketosynthase family 3 (KS3)" evidence="7">
    <location>
        <begin position="36"/>
        <end position="462"/>
    </location>
</feature>
<feature type="domain" description="PKS/mFAS DH" evidence="8">
    <location>
        <begin position="927"/>
        <end position="1211"/>
    </location>
</feature>
<evidence type="ECO:0000313" key="9">
    <source>
        <dbReference type="EMBL" id="AQW44891.1"/>
    </source>
</evidence>
<dbReference type="InterPro" id="IPR016035">
    <property type="entry name" value="Acyl_Trfase/lysoPLipase"/>
</dbReference>
<dbReference type="SUPFAM" id="SSF47336">
    <property type="entry name" value="ACP-like"/>
    <property type="match status" value="1"/>
</dbReference>
<dbReference type="Pfam" id="PF02801">
    <property type="entry name" value="Ketoacyl-synt_C"/>
    <property type="match status" value="1"/>
</dbReference>
<dbReference type="InterPro" id="IPR049900">
    <property type="entry name" value="PKS_mFAS_DH"/>
</dbReference>
<dbReference type="SMART" id="SM00822">
    <property type="entry name" value="PKS_KR"/>
    <property type="match status" value="1"/>
</dbReference>
<evidence type="ECO:0000259" key="7">
    <source>
        <dbReference type="PROSITE" id="PS52004"/>
    </source>
</evidence>
<organism evidence="9">
    <name type="scientific">Corallococcus coralloides</name>
    <name type="common">Myxococcus coralloides</name>
    <dbReference type="NCBI Taxonomy" id="184914"/>
    <lineage>
        <taxon>Bacteria</taxon>
        <taxon>Pseudomonadati</taxon>
        <taxon>Myxococcota</taxon>
        <taxon>Myxococcia</taxon>
        <taxon>Myxococcales</taxon>
        <taxon>Cystobacterineae</taxon>
        <taxon>Myxococcaceae</taxon>
        <taxon>Corallococcus</taxon>
    </lineage>
</organism>
<dbReference type="Gene3D" id="3.40.47.10">
    <property type="match status" value="1"/>
</dbReference>
<dbReference type="InterPro" id="IPR020807">
    <property type="entry name" value="PKS_DH"/>
</dbReference>
<dbReference type="PROSITE" id="PS52019">
    <property type="entry name" value="PKS_MFAS_DH"/>
    <property type="match status" value="1"/>
</dbReference>
<dbReference type="InterPro" id="IPR001227">
    <property type="entry name" value="Ac_transferase_dom_sf"/>
</dbReference>
<dbReference type="InterPro" id="IPR020841">
    <property type="entry name" value="PKS_Beta-ketoAc_synthase_dom"/>
</dbReference>
<dbReference type="Gene3D" id="3.40.366.10">
    <property type="entry name" value="Malonyl-Coenzyme A Acyl Carrier Protein, domain 2"/>
    <property type="match status" value="1"/>
</dbReference>
<dbReference type="Pfam" id="PF22621">
    <property type="entry name" value="CurL-like_PKS_C"/>
    <property type="match status" value="1"/>
</dbReference>
<feature type="active site" description="Proton donor; for dehydratase activity" evidence="5">
    <location>
        <position position="1126"/>
    </location>
</feature>
<dbReference type="InterPro" id="IPR006162">
    <property type="entry name" value="Ppantetheine_attach_site"/>
</dbReference>
<dbReference type="Pfam" id="PF00698">
    <property type="entry name" value="Acyl_transf_1"/>
    <property type="match status" value="1"/>
</dbReference>
<name>A0A1S6R518_CORCK</name>
<dbReference type="InterPro" id="IPR014030">
    <property type="entry name" value="Ketoacyl_synth_N"/>
</dbReference>
<reference evidence="9" key="1">
    <citation type="journal article" date="2017" name="Angew. Chem. Int. Ed. Engl.">
        <title>Solving the Puzzle of One-Carbon Loss in Ripostatin Biosynthesis.</title>
        <authorList>
            <person name="Fu C."/>
            <person name="Auerbach D."/>
            <person name="Li Y."/>
            <person name="Scheid U."/>
            <person name="Luxenburger E."/>
            <person name="Garcia R."/>
            <person name="Irschik H."/>
            <person name="Muller R."/>
        </authorList>
    </citation>
    <scope>NUCLEOTIDE SEQUENCE</scope>
    <source>
        <strain evidence="9">Ccc1071</strain>
    </source>
</reference>
<dbReference type="SUPFAM" id="SSF51735">
    <property type="entry name" value="NAD(P)-binding Rossmann-fold domains"/>
    <property type="match status" value="2"/>
</dbReference>
<dbReference type="SMART" id="SM01294">
    <property type="entry name" value="PKS_PP_betabranch"/>
    <property type="match status" value="1"/>
</dbReference>
<dbReference type="InterPro" id="IPR018201">
    <property type="entry name" value="Ketoacyl_synth_AS"/>
</dbReference>
<evidence type="ECO:0000256" key="5">
    <source>
        <dbReference type="PROSITE-ProRule" id="PRU01363"/>
    </source>
</evidence>
<dbReference type="SMART" id="SM00823">
    <property type="entry name" value="PKS_PP"/>
    <property type="match status" value="1"/>
</dbReference>
<feature type="region of interest" description="C-terminal hotdog fold" evidence="5">
    <location>
        <begin position="1065"/>
        <end position="1211"/>
    </location>
</feature>
<dbReference type="PROSITE" id="PS00606">
    <property type="entry name" value="KS3_1"/>
    <property type="match status" value="1"/>
</dbReference>
<keyword evidence="1" id="KW-0596">Phosphopantetheine</keyword>
<dbReference type="InterPro" id="IPR042104">
    <property type="entry name" value="PKS_dehydratase_sf"/>
</dbReference>
<evidence type="ECO:0000259" key="6">
    <source>
        <dbReference type="PROSITE" id="PS50075"/>
    </source>
</evidence>
<evidence type="ECO:0000259" key="8">
    <source>
        <dbReference type="PROSITE" id="PS52019"/>
    </source>
</evidence>
<dbReference type="InterPro" id="IPR049552">
    <property type="entry name" value="PKS_DH_N"/>
</dbReference>
<feature type="active site" description="Proton acceptor; for dehydratase activity" evidence="5">
    <location>
        <position position="960"/>
    </location>
</feature>
<dbReference type="InterPro" id="IPR050091">
    <property type="entry name" value="PKS_NRPS_Biosynth_Enz"/>
</dbReference>
<dbReference type="InterPro" id="IPR009081">
    <property type="entry name" value="PP-bd_ACP"/>
</dbReference>
<dbReference type="SUPFAM" id="SSF53901">
    <property type="entry name" value="Thiolase-like"/>
    <property type="match status" value="1"/>
</dbReference>
<dbReference type="InterPro" id="IPR036736">
    <property type="entry name" value="ACP-like_sf"/>
</dbReference>
<dbReference type="InterPro" id="IPR057326">
    <property type="entry name" value="KR_dom"/>
</dbReference>
<keyword evidence="3" id="KW-0808">Transferase</keyword>
<dbReference type="Pfam" id="PF00109">
    <property type="entry name" value="ketoacyl-synt"/>
    <property type="match status" value="1"/>
</dbReference>
<dbReference type="Gene3D" id="3.10.129.110">
    <property type="entry name" value="Polyketide synthase dehydratase"/>
    <property type="match status" value="1"/>
</dbReference>
<keyword evidence="2" id="KW-0597">Phosphoprotein</keyword>
<dbReference type="Pfam" id="PF08659">
    <property type="entry name" value="KR"/>
    <property type="match status" value="1"/>
</dbReference>
<dbReference type="InterPro" id="IPR049551">
    <property type="entry name" value="PKS_DH_C"/>
</dbReference>
<dbReference type="Gene3D" id="1.10.1200.10">
    <property type="entry name" value="ACP-like"/>
    <property type="match status" value="1"/>
</dbReference>
<dbReference type="GO" id="GO:0031177">
    <property type="term" value="F:phosphopantetheine binding"/>
    <property type="evidence" value="ECO:0007669"/>
    <property type="project" value="InterPro"/>
</dbReference>
<dbReference type="Gene3D" id="3.40.50.720">
    <property type="entry name" value="NAD(P)-binding Rossmann-like Domain"/>
    <property type="match status" value="1"/>
</dbReference>
<evidence type="ECO:0000256" key="1">
    <source>
        <dbReference type="ARBA" id="ARBA00022450"/>
    </source>
</evidence>
<dbReference type="Pfam" id="PF14765">
    <property type="entry name" value="PS-DH"/>
    <property type="match status" value="1"/>
</dbReference>
<dbReference type="Gene3D" id="3.30.70.3290">
    <property type="match status" value="1"/>
</dbReference>
<sequence>MSREFYEKISNLPPKRLALLALELNTENEALKRTRSEPIAIVGTSCRLPGGVETPEDFWRLLSNGVDAIREVPRERWDADALFDPEPGRPGKTYARWGGFIDGIERFDAGFFGISPREASRMDPQHRMLLELAWEALERAGQPADQLAGSRTGVFLGVIGSDYARLQSEQLGGSLDIYHLTGTCLNAAAGRLSYALGLQGPSMAIDTACSSSLVALHTACQSLRNRECDLALAAGVNLMLSPEGAIALSSSRGLAPDGRCKTFDAAADGFVRAEGVAVVVLKRLSQAQADGDDILALIAGSAVNQDGASSGLMVPNGPAQELVIRQALASAGLTPSQISYIEAHGTGTSLGDPIELQALAQVFGEGRSAESPLVVGAVKTNIGHLEATAGLAGILKVVLALRNEAIPPNLHFKRLNPNIAIGNAPVVIPTEPRPWPRGERPRLAGVSAFGLSGTNAHIILQEAPPPQEASGAARGAELLVLSARSPEALQAMAERHAAWLTEHPEVSLRDVCATAALRRAHHEHRLAISGRTHAELAEKLRAFARGEPVPGGAVGRKAGGARRRVVFVFPGQGSQWLGMGRRLLAEEPAFRAAMERCAAAIRAEAGFDVLEVLAADAERSRLGEIDVIQPVLFAMEVALAELWRAWGVEPDAVVGHSMGEVAAAHVAGALSLEDAAAIICRRSRLLRTVSGRGAMVMVDLTLEEAREALRGFEDRVSVAVSNGVRSTVLSGDPAALEELTGRLAAREVFFRAVKVDVASHSPQMDPLRPELLATLQGVQPRAASIPMCSTVTGVMADGASFNARYWVDNLREPVLFSTAIERLATEGHDLFIELSPHPILLPAVEQHLRHLGREGAAIPSLRREEDERGSMLSALGALYVTGHKVDLRRQHPTKSRPVALPTYPWQREHFWVEAPARARRAREAGRHPLLGAHVALAAQPGTHLWQTELAADSPAYLADHLVHGDVVLPGAAYLEMAVAGAVEALGSKRWALDDVSFQALMTLPREEVLPVQLSITPDAEGASRFQIFSHATEGVSWTLHAEGRLRSDDGEPGAFSLEEARGRCAERVEGEAHYQVMQERGVDFGPSFRVLKELWRTGGEAIARFELPPSVAAELAAHQVHPVLLDACFQVINGAALGEARGETFVPVALDSLRVHGRPGRALWGHGVIRRDASGGEGTLEGEVTLLDAEGRVLVEARGLVCRRLPTTRRRAADEIDGWMYEVDWQELPRTESAPSKSTTPGAWLLLGDRQGFGRKVQAALQARGESCVLVAHGEAYRRVEPGRYEVDPLRPEGFAQLLKSEFGPGMPACRGVVHLFSLDAPGPDARPEALEEAHRLGVKSALHLVQAMVQASFRDVPRLWLVTGGIHAVKADDRVSHVEQAPLWGLGRVLSVEHSELACTSVDVGARDEAEAASLGEELLAQTPEDQLALRGGARFVARLARMEREAAPPAELRPDGTYLITGGLGGLGLKLAEWLAARGARSLALVGRSGASAEARQVIEKLQASGVQVQVCKADVAVRSEVERILGELAGGPPLRGVFHAAAVLDDAFLVNLTAERFDKVMAPKVHGAWNLHALTAGMPLDFFVLFSAAGALMGSPGQGNYAASNTFLDSLAAYRRGLGLPALSINWGAWGEVGLAAASANRGDRMAMRGIASMPPVQALEALGRLLGSPRARVAVMRFDLRQWREFYLTASQSPFVSRLSVEQAAPTAPRAAPGAFVETLKAAEKGEQPRLLETHLREQIGQVLRLSPTKIDPQVSLGSLGLDSLMGLEIRNRLEASLGLRLQATLLWRHPTVEGLVGFLAERLQLAPAPKVEQPRNEEAALEAAIVNNVKQLSDEEAEALLAEKLAAFTEEN</sequence>
<dbReference type="PANTHER" id="PTHR43775:SF37">
    <property type="entry name" value="SI:DKEY-61P9.11"/>
    <property type="match status" value="1"/>
</dbReference>
<dbReference type="SMART" id="SM00827">
    <property type="entry name" value="PKS_AT"/>
    <property type="match status" value="1"/>
</dbReference>
<dbReference type="SUPFAM" id="SSF52151">
    <property type="entry name" value="FabD/lysophospholipase-like"/>
    <property type="match status" value="1"/>
</dbReference>
<dbReference type="PANTHER" id="PTHR43775">
    <property type="entry name" value="FATTY ACID SYNTHASE"/>
    <property type="match status" value="1"/>
</dbReference>
<dbReference type="GO" id="GO:0004312">
    <property type="term" value="F:fatty acid synthase activity"/>
    <property type="evidence" value="ECO:0007669"/>
    <property type="project" value="TreeGrafter"/>
</dbReference>
<evidence type="ECO:0000256" key="4">
    <source>
        <dbReference type="ARBA" id="ARBA00054155"/>
    </source>
</evidence>
<dbReference type="InterPro" id="IPR013968">
    <property type="entry name" value="PKS_KR"/>
</dbReference>
<feature type="domain" description="Carrier" evidence="6">
    <location>
        <begin position="1731"/>
        <end position="1808"/>
    </location>
</feature>
<dbReference type="InterPro" id="IPR014031">
    <property type="entry name" value="Ketoacyl_synth_C"/>
</dbReference>
<dbReference type="PROSITE" id="PS00012">
    <property type="entry name" value="PHOSPHOPANTETHEINE"/>
    <property type="match status" value="1"/>
</dbReference>
<dbReference type="Pfam" id="PF00550">
    <property type="entry name" value="PP-binding"/>
    <property type="match status" value="1"/>
</dbReference>
<dbReference type="FunFam" id="3.40.366.10:FF:000002">
    <property type="entry name" value="Probable polyketide synthase 2"/>
    <property type="match status" value="1"/>
</dbReference>
<dbReference type="GO" id="GO:0004315">
    <property type="term" value="F:3-oxoacyl-[acyl-carrier-protein] synthase activity"/>
    <property type="evidence" value="ECO:0007669"/>
    <property type="project" value="InterPro"/>
</dbReference>
<dbReference type="InterPro" id="IPR014043">
    <property type="entry name" value="Acyl_transferase_dom"/>
</dbReference>
<dbReference type="InterPro" id="IPR016036">
    <property type="entry name" value="Malonyl_transacylase_ACP-bd"/>
</dbReference>
<dbReference type="SUPFAM" id="SSF55048">
    <property type="entry name" value="Probable ACP-binding domain of malonyl-CoA ACP transacylase"/>
    <property type="match status" value="1"/>
</dbReference>
<dbReference type="InterPro" id="IPR036291">
    <property type="entry name" value="NAD(P)-bd_dom_sf"/>
</dbReference>
<dbReference type="FunFam" id="3.40.47.10:FF:000019">
    <property type="entry name" value="Polyketide synthase type I"/>
    <property type="match status" value="1"/>
</dbReference>
<evidence type="ECO:0000256" key="3">
    <source>
        <dbReference type="ARBA" id="ARBA00022679"/>
    </source>
</evidence>
<dbReference type="PROSITE" id="PS52004">
    <property type="entry name" value="KS3_2"/>
    <property type="match status" value="1"/>
</dbReference>